<protein>
    <submittedName>
        <fullName evidence="1">Uncharacterized protein</fullName>
    </submittedName>
</protein>
<reference evidence="1 2" key="1">
    <citation type="submission" date="2013-06" db="EMBL/GenBank/DDBJ databases">
        <authorList>
            <person name="Weinstock G."/>
            <person name="Sodergren E."/>
            <person name="Lobos E.A."/>
            <person name="Fulton L."/>
            <person name="Fulton R."/>
            <person name="Courtney L."/>
            <person name="Fronick C."/>
            <person name="O'Laughlin M."/>
            <person name="Godfrey J."/>
            <person name="Wilson R.M."/>
            <person name="Miner T."/>
            <person name="Farmer C."/>
            <person name="Delehaunty K."/>
            <person name="Cordes M."/>
            <person name="Minx P."/>
            <person name="Tomlinson C."/>
            <person name="Chen J."/>
            <person name="Wollam A."/>
            <person name="Pepin K.H."/>
            <person name="Bhonagiri V."/>
            <person name="Zhang X."/>
            <person name="Warren W."/>
            <person name="Mitreva M."/>
            <person name="Mardis E.R."/>
            <person name="Wilson R.K."/>
        </authorList>
    </citation>
    <scope>NUCLEOTIDE SEQUENCE [LARGE SCALE GENOMIC DNA]</scope>
    <source>
        <strain evidence="1 2">F0510</strain>
    </source>
</reference>
<dbReference type="HOGENOM" id="CLU_2299671_0_0_11"/>
<accession>U1RUJ9</accession>
<name>U1RUJ9_9ACTO</name>
<dbReference type="Proteomes" id="UP000016498">
    <property type="component" value="Unassembled WGS sequence"/>
</dbReference>
<comment type="caution">
    <text evidence="1">The sequence shown here is derived from an EMBL/GenBank/DDBJ whole genome shotgun (WGS) entry which is preliminary data.</text>
</comment>
<evidence type="ECO:0000313" key="1">
    <source>
        <dbReference type="EMBL" id="ERH23313.1"/>
    </source>
</evidence>
<dbReference type="EMBL" id="AWSD01000023">
    <property type="protein sequence ID" value="ERH23313.1"/>
    <property type="molecule type" value="Genomic_DNA"/>
</dbReference>
<sequence length="100" mass="11051">MCGHLLVLLERTGSDGPYQRRSFPWVPVCVRPFSHFCRSAGLAVESGVRFFLVRSLRPALPRIQDLASTFSSCALGSGDRPVRDGDLPRARFISIKGTCQ</sequence>
<gene>
    <name evidence="1" type="ORF">HMPREF1549_00188</name>
</gene>
<proteinExistence type="predicted"/>
<evidence type="ECO:0000313" key="2">
    <source>
        <dbReference type="Proteomes" id="UP000016498"/>
    </source>
</evidence>
<organism evidence="1 2">
    <name type="scientific">Actinomyces johnsonii F0510</name>
    <dbReference type="NCBI Taxonomy" id="1227262"/>
    <lineage>
        <taxon>Bacteria</taxon>
        <taxon>Bacillati</taxon>
        <taxon>Actinomycetota</taxon>
        <taxon>Actinomycetes</taxon>
        <taxon>Actinomycetales</taxon>
        <taxon>Actinomycetaceae</taxon>
        <taxon>Actinomyces</taxon>
    </lineage>
</organism>
<dbReference type="AlphaFoldDB" id="U1RUJ9"/>